<dbReference type="AlphaFoldDB" id="X0SII8"/>
<proteinExistence type="predicted"/>
<dbReference type="EMBL" id="BARS01002927">
    <property type="protein sequence ID" value="GAF74921.1"/>
    <property type="molecule type" value="Genomic_DNA"/>
</dbReference>
<accession>X0SII8</accession>
<feature type="compositionally biased region" description="Acidic residues" evidence="1">
    <location>
        <begin position="252"/>
        <end position="261"/>
    </location>
</feature>
<sequence>HPAPSDFAGAIDPEQPDPPNSLGKFDTVEEKFAEYLFISTNVGATNLIVQNSIIWIIQTEAGKLVRFDPITYTFWEYLVSNCGSGLASDNEGNIWFTFQNSIGKLDPNENTLMKFDVSSFSFAPTGLSVDGEGNPWFIANNKLYKIILSFGDIDSDGLTDDLENTTCTDPNDADTDDDGIDDGQEDANHNGVVDSGETNPCDIDSDDDDIQDGTELGVTGPIADPDGEGPLLGTDTDVFIPDADPSTTTDPLNEDTDGDGVLDGEEDANYNGAVDEGETNPGIANPVISAIDPPGGSVGTQVTLTGEYFGETQGTGFVTFYNDITATNVISWSNTEIICTVPDGAQSGCVTVTSDQASSFCFTFEVYNGTITVNPSPDQLNAPWTITGPDSFSYSGAGDETVSGLGPGDYTLTWGNVTEWNTPVTNPEILNLPSGGSITFYGPYYTQMETLIVNDDPTPGEISPEGEVDWYQFTATEEHIYYINSTIGT</sequence>
<dbReference type="SUPFAM" id="SSF81296">
    <property type="entry name" value="E set domains"/>
    <property type="match status" value="1"/>
</dbReference>
<dbReference type="Gene3D" id="2.60.40.10">
    <property type="entry name" value="Immunoglobulins"/>
    <property type="match status" value="1"/>
</dbReference>
<name>X0SII8_9ZZZZ</name>
<evidence type="ECO:0000313" key="3">
    <source>
        <dbReference type="EMBL" id="GAF74921.1"/>
    </source>
</evidence>
<comment type="caution">
    <text evidence="3">The sequence shown here is derived from an EMBL/GenBank/DDBJ whole genome shotgun (WGS) entry which is preliminary data.</text>
</comment>
<dbReference type="InterPro" id="IPR013783">
    <property type="entry name" value="Ig-like_fold"/>
</dbReference>
<dbReference type="SUPFAM" id="SSF63829">
    <property type="entry name" value="Calcium-dependent phosphotriesterase"/>
    <property type="match status" value="1"/>
</dbReference>
<organism evidence="3">
    <name type="scientific">marine sediment metagenome</name>
    <dbReference type="NCBI Taxonomy" id="412755"/>
    <lineage>
        <taxon>unclassified sequences</taxon>
        <taxon>metagenomes</taxon>
        <taxon>ecological metagenomes</taxon>
    </lineage>
</organism>
<gene>
    <name evidence="3" type="ORF">S01H1_05623</name>
</gene>
<evidence type="ECO:0000259" key="2">
    <source>
        <dbReference type="Pfam" id="PF01833"/>
    </source>
</evidence>
<feature type="region of interest" description="Disordered" evidence="1">
    <location>
        <begin position="1"/>
        <end position="21"/>
    </location>
</feature>
<reference evidence="3" key="1">
    <citation type="journal article" date="2014" name="Front. Microbiol.">
        <title>High frequency of phylogenetically diverse reductive dehalogenase-homologous genes in deep subseafloor sedimentary metagenomes.</title>
        <authorList>
            <person name="Kawai M."/>
            <person name="Futagami T."/>
            <person name="Toyoda A."/>
            <person name="Takaki Y."/>
            <person name="Nishi S."/>
            <person name="Hori S."/>
            <person name="Arai W."/>
            <person name="Tsubouchi T."/>
            <person name="Morono Y."/>
            <person name="Uchiyama I."/>
            <person name="Ito T."/>
            <person name="Fujiyama A."/>
            <person name="Inagaki F."/>
            <person name="Takami H."/>
        </authorList>
    </citation>
    <scope>NUCLEOTIDE SEQUENCE</scope>
    <source>
        <strain evidence="3">Expedition CK06-06</strain>
    </source>
</reference>
<dbReference type="InterPro" id="IPR002909">
    <property type="entry name" value="IPT_dom"/>
</dbReference>
<dbReference type="InterPro" id="IPR015943">
    <property type="entry name" value="WD40/YVTN_repeat-like_dom_sf"/>
</dbReference>
<evidence type="ECO:0000256" key="1">
    <source>
        <dbReference type="SAM" id="MobiDB-lite"/>
    </source>
</evidence>
<feature type="domain" description="IPT/TIG" evidence="2">
    <location>
        <begin position="286"/>
        <end position="364"/>
    </location>
</feature>
<dbReference type="CDD" id="cd00102">
    <property type="entry name" value="IPT"/>
    <property type="match status" value="1"/>
</dbReference>
<protein>
    <recommendedName>
        <fullName evidence="2">IPT/TIG domain-containing protein</fullName>
    </recommendedName>
</protein>
<feature type="compositionally biased region" description="Acidic residues" evidence="1">
    <location>
        <begin position="203"/>
        <end position="212"/>
    </location>
</feature>
<feature type="non-terminal residue" evidence="3">
    <location>
        <position position="1"/>
    </location>
</feature>
<dbReference type="Gene3D" id="2.130.10.10">
    <property type="entry name" value="YVTN repeat-like/Quinoprotein amine dehydrogenase"/>
    <property type="match status" value="1"/>
</dbReference>
<feature type="compositionally biased region" description="Acidic residues" evidence="1">
    <location>
        <begin position="171"/>
        <end position="185"/>
    </location>
</feature>
<dbReference type="InterPro" id="IPR014756">
    <property type="entry name" value="Ig_E-set"/>
</dbReference>
<dbReference type="Pfam" id="PF01833">
    <property type="entry name" value="TIG"/>
    <property type="match status" value="1"/>
</dbReference>
<feature type="non-terminal residue" evidence="3">
    <location>
        <position position="489"/>
    </location>
</feature>
<feature type="region of interest" description="Disordered" evidence="1">
    <location>
        <begin position="161"/>
        <end position="261"/>
    </location>
</feature>